<dbReference type="Proteomes" id="UP000653156">
    <property type="component" value="Chromosome"/>
</dbReference>
<dbReference type="SUPFAM" id="SSF47616">
    <property type="entry name" value="GST C-terminal domain-like"/>
    <property type="match status" value="1"/>
</dbReference>
<dbReference type="AlphaFoldDB" id="A0A892ZQF2"/>
<dbReference type="SFLD" id="SFLDG01183">
    <property type="entry name" value="Grx2-like"/>
    <property type="match status" value="1"/>
</dbReference>
<dbReference type="InterPro" id="IPR036249">
    <property type="entry name" value="Thioredoxin-like_sf"/>
</dbReference>
<keyword evidence="3" id="KW-1185">Reference proteome</keyword>
<organism evidence="2 3">
    <name type="scientific">Paralysiella testudinis</name>
    <dbReference type="NCBI Taxonomy" id="2809020"/>
    <lineage>
        <taxon>Bacteria</taxon>
        <taxon>Pseudomonadati</taxon>
        <taxon>Pseudomonadota</taxon>
        <taxon>Betaproteobacteria</taxon>
        <taxon>Neisseriales</taxon>
        <taxon>Neisseriaceae</taxon>
        <taxon>Paralysiella</taxon>
    </lineage>
</organism>
<dbReference type="CDD" id="cd03199">
    <property type="entry name" value="GST_C_GRX2"/>
    <property type="match status" value="1"/>
</dbReference>
<dbReference type="InterPro" id="IPR040079">
    <property type="entry name" value="Glutathione_S-Trfase"/>
</dbReference>
<gene>
    <name evidence="2" type="primary">grxB</name>
    <name evidence="2" type="ORF">JQU52_06620</name>
</gene>
<evidence type="ECO:0000313" key="2">
    <source>
        <dbReference type="EMBL" id="QRQ83029.1"/>
    </source>
</evidence>
<dbReference type="NCBIfam" id="TIGR02182">
    <property type="entry name" value="GRXB"/>
    <property type="match status" value="1"/>
</dbReference>
<dbReference type="InterPro" id="IPR036282">
    <property type="entry name" value="Glutathione-S-Trfase_C_sf"/>
</dbReference>
<dbReference type="Pfam" id="PF04399">
    <property type="entry name" value="Glutaredoxin2_C"/>
    <property type="match status" value="1"/>
</dbReference>
<dbReference type="SFLD" id="SFLDS00019">
    <property type="entry name" value="Glutathione_Transferase_(cytos"/>
    <property type="match status" value="1"/>
</dbReference>
<accession>A0A892ZQF2</accession>
<dbReference type="RefSeq" id="WP_230340327.1">
    <property type="nucleotide sequence ID" value="NZ_CP069798.1"/>
</dbReference>
<dbReference type="EMBL" id="CP069798">
    <property type="protein sequence ID" value="QRQ83029.1"/>
    <property type="molecule type" value="Genomic_DNA"/>
</dbReference>
<dbReference type="InterPro" id="IPR011901">
    <property type="entry name" value="Grx2"/>
</dbReference>
<dbReference type="GO" id="GO:0005829">
    <property type="term" value="C:cytosol"/>
    <property type="evidence" value="ECO:0007669"/>
    <property type="project" value="InterPro"/>
</dbReference>
<reference evidence="2" key="1">
    <citation type="submission" date="2021-02" db="EMBL/GenBank/DDBJ databases">
        <title>Neisseriaceae sp. 26B isolated from the cloaca of a Common Toad-headed Turtle (Mesoclemmys nasuta).</title>
        <authorList>
            <person name="Spergser J."/>
            <person name="Busse H.-J."/>
        </authorList>
    </citation>
    <scope>NUCLEOTIDE SEQUENCE</scope>
    <source>
        <strain evidence="2">26B</strain>
    </source>
</reference>
<dbReference type="Pfam" id="PF13417">
    <property type="entry name" value="GST_N_3"/>
    <property type="match status" value="1"/>
</dbReference>
<proteinExistence type="predicted"/>
<dbReference type="SFLD" id="SFLDG01204">
    <property type="entry name" value="Grx2-like.1"/>
    <property type="match status" value="1"/>
</dbReference>
<name>A0A892ZQF2_9NEIS</name>
<feature type="domain" description="GST N-terminal" evidence="1">
    <location>
        <begin position="1"/>
        <end position="77"/>
    </location>
</feature>
<dbReference type="SUPFAM" id="SSF52833">
    <property type="entry name" value="Thioredoxin-like"/>
    <property type="match status" value="1"/>
</dbReference>
<dbReference type="NCBIfam" id="NF007702">
    <property type="entry name" value="PRK10387.1"/>
    <property type="match status" value="1"/>
</dbReference>
<dbReference type="PROSITE" id="PS50404">
    <property type="entry name" value="GST_NTER"/>
    <property type="match status" value="1"/>
</dbReference>
<dbReference type="InterPro" id="IPR011767">
    <property type="entry name" value="GLR_AS"/>
</dbReference>
<dbReference type="Gene3D" id="3.40.30.10">
    <property type="entry name" value="Glutaredoxin"/>
    <property type="match status" value="1"/>
</dbReference>
<sequence>MKLYTYDHCPFCTRARMIFGLKNQPLSNQFLLNDDEATPIGLIGKKILPILIKADGSAMGESLDIVHYVDSIGSGTPLAAGVRPEISAWLARIGEYQYRLVWPRCIQIGLPEFATQAAIDYFVAKKSAVIGDFDHNFTQTHTLLPQLNADLAALAALTASAGGANGVIGEEDILLFPLLRNLSMVKGADWPSAVLNYMQRISQRSGVALFLDRAI</sequence>
<dbReference type="InterPro" id="IPR007494">
    <property type="entry name" value="Glutaredoxin2_C"/>
</dbReference>
<dbReference type="InterPro" id="IPR004045">
    <property type="entry name" value="Glutathione_S-Trfase_N"/>
</dbReference>
<dbReference type="Gene3D" id="1.20.1050.10">
    <property type="match status" value="1"/>
</dbReference>
<evidence type="ECO:0000259" key="1">
    <source>
        <dbReference type="PROSITE" id="PS50404"/>
    </source>
</evidence>
<protein>
    <submittedName>
        <fullName evidence="2">Glutaredoxin 2</fullName>
    </submittedName>
</protein>
<dbReference type="KEGG" id="ptes:JQU52_06620"/>
<dbReference type="PROSITE" id="PS00195">
    <property type="entry name" value="GLUTAREDOXIN_1"/>
    <property type="match status" value="1"/>
</dbReference>
<evidence type="ECO:0000313" key="3">
    <source>
        <dbReference type="Proteomes" id="UP000653156"/>
    </source>
</evidence>